<proteinExistence type="inferred from homology"/>
<dbReference type="GO" id="GO:0005658">
    <property type="term" value="C:alpha DNA polymerase:primase complex"/>
    <property type="evidence" value="ECO:0007669"/>
    <property type="project" value="TreeGrafter"/>
</dbReference>
<protein>
    <recommendedName>
        <fullName evidence="3">DNA polymerase alpha subunit B</fullName>
    </recommendedName>
</protein>
<dbReference type="Proteomes" id="UP000789759">
    <property type="component" value="Unassembled WGS sequence"/>
</dbReference>
<dbReference type="AlphaFoldDB" id="A0A9N9J4N9"/>
<feature type="non-terminal residue" evidence="7">
    <location>
        <position position="132"/>
    </location>
</feature>
<evidence type="ECO:0000256" key="3">
    <source>
        <dbReference type="ARBA" id="ARBA00018596"/>
    </source>
</evidence>
<evidence type="ECO:0000259" key="6">
    <source>
        <dbReference type="Pfam" id="PF04042"/>
    </source>
</evidence>
<dbReference type="Pfam" id="PF04042">
    <property type="entry name" value="DNA_pol_E_B"/>
    <property type="match status" value="1"/>
</dbReference>
<dbReference type="PANTHER" id="PTHR23061:SF12">
    <property type="entry name" value="DNA POLYMERASE ALPHA SUBUNIT B"/>
    <property type="match status" value="1"/>
</dbReference>
<dbReference type="OrthoDB" id="336885at2759"/>
<keyword evidence="4" id="KW-0235">DNA replication</keyword>
<evidence type="ECO:0000256" key="1">
    <source>
        <dbReference type="ARBA" id="ARBA00004123"/>
    </source>
</evidence>
<organism evidence="7 8">
    <name type="scientific">Cetraspora pellucida</name>
    <dbReference type="NCBI Taxonomy" id="1433469"/>
    <lineage>
        <taxon>Eukaryota</taxon>
        <taxon>Fungi</taxon>
        <taxon>Fungi incertae sedis</taxon>
        <taxon>Mucoromycota</taxon>
        <taxon>Glomeromycotina</taxon>
        <taxon>Glomeromycetes</taxon>
        <taxon>Diversisporales</taxon>
        <taxon>Gigasporaceae</taxon>
        <taxon>Cetraspora</taxon>
    </lineage>
</organism>
<dbReference type="GO" id="GO:0006270">
    <property type="term" value="P:DNA replication initiation"/>
    <property type="evidence" value="ECO:0007669"/>
    <property type="project" value="TreeGrafter"/>
</dbReference>
<keyword evidence="8" id="KW-1185">Reference proteome</keyword>
<comment type="similarity">
    <text evidence="2">Belongs to the DNA polymerase alpha subunit B family.</text>
</comment>
<dbReference type="PANTHER" id="PTHR23061">
    <property type="entry name" value="DNA POLYMERASE 2 ALPHA 70 KDA SUBUNIT"/>
    <property type="match status" value="1"/>
</dbReference>
<comment type="subcellular location">
    <subcellularLocation>
        <location evidence="1">Nucleus</location>
    </subcellularLocation>
</comment>
<dbReference type="GO" id="GO:0003677">
    <property type="term" value="F:DNA binding"/>
    <property type="evidence" value="ECO:0007669"/>
    <property type="project" value="InterPro"/>
</dbReference>
<evidence type="ECO:0000313" key="8">
    <source>
        <dbReference type="Proteomes" id="UP000789759"/>
    </source>
</evidence>
<keyword evidence="5" id="KW-0539">Nucleus</keyword>
<evidence type="ECO:0000256" key="2">
    <source>
        <dbReference type="ARBA" id="ARBA00007299"/>
    </source>
</evidence>
<evidence type="ECO:0000256" key="5">
    <source>
        <dbReference type="ARBA" id="ARBA00023242"/>
    </source>
</evidence>
<dbReference type="InterPro" id="IPR007185">
    <property type="entry name" value="DNA_pol_a/d/e_bsu"/>
</dbReference>
<gene>
    <name evidence="7" type="ORF">CPELLU_LOCUS15537</name>
</gene>
<reference evidence="7" key="1">
    <citation type="submission" date="2021-06" db="EMBL/GenBank/DDBJ databases">
        <authorList>
            <person name="Kallberg Y."/>
            <person name="Tangrot J."/>
            <person name="Rosling A."/>
        </authorList>
    </citation>
    <scope>NUCLEOTIDE SEQUENCE</scope>
    <source>
        <strain evidence="7">FL966</strain>
    </source>
</reference>
<dbReference type="EMBL" id="CAJVQA010020687">
    <property type="protein sequence ID" value="CAG8765091.1"/>
    <property type="molecule type" value="Genomic_DNA"/>
</dbReference>
<comment type="caution">
    <text evidence="7">The sequence shown here is derived from an EMBL/GenBank/DDBJ whole genome shotgun (WGS) entry which is preliminary data.</text>
</comment>
<feature type="domain" description="DNA polymerase alpha/delta/epsilon subunit B" evidence="6">
    <location>
        <begin position="28"/>
        <end position="117"/>
    </location>
</feature>
<accession>A0A9N9J4N9</accession>
<dbReference type="Gene3D" id="3.60.21.60">
    <property type="match status" value="1"/>
</dbReference>
<evidence type="ECO:0000313" key="7">
    <source>
        <dbReference type="EMBL" id="CAG8765091.1"/>
    </source>
</evidence>
<dbReference type="InterPro" id="IPR016722">
    <property type="entry name" value="DNA_pol_alpha_bsu"/>
</dbReference>
<evidence type="ECO:0000256" key="4">
    <source>
        <dbReference type="ARBA" id="ARBA00022705"/>
    </source>
</evidence>
<sequence>MNKDANVINVSSEIIDHKKNLNGKPLSVMVAAGPYSLEMGFKYEPLRELIRNMTEEKPDILILMEPFVDEDHPMIQSGEVLGTPEELFRKFITFPLAAFIKSSPKTKVIMISSTKEYFMNVCHFLDKAGLPK</sequence>
<name>A0A9N9J4N9_9GLOM</name>